<dbReference type="InterPro" id="IPR016923">
    <property type="entry name" value="UCP029509"/>
</dbReference>
<dbReference type="PIRSF" id="PIRSF029509">
    <property type="entry name" value="UCP029509"/>
    <property type="match status" value="1"/>
</dbReference>
<feature type="domain" description="DUF2231" evidence="2">
    <location>
        <begin position="23"/>
        <end position="157"/>
    </location>
</feature>
<keyword evidence="1" id="KW-0812">Transmembrane</keyword>
<evidence type="ECO:0000259" key="2">
    <source>
        <dbReference type="Pfam" id="PF09990"/>
    </source>
</evidence>
<protein>
    <submittedName>
        <fullName evidence="3">DUF2231 domain-containing protein</fullName>
    </submittedName>
</protein>
<accession>A0ABS7SJ11</accession>
<reference evidence="3 4" key="2">
    <citation type="submission" date="2021-08" db="EMBL/GenBank/DDBJ databases">
        <title>Massilia sp. R798.</title>
        <authorList>
            <person name="Baek J.H."/>
            <person name="Jung H.S."/>
            <person name="Kim K.R."/>
            <person name="Jeon C.O."/>
        </authorList>
    </citation>
    <scope>NUCLEOTIDE SEQUENCE [LARGE SCALE GENOMIC DNA]</scope>
    <source>
        <strain evidence="3 4">R798</strain>
    </source>
</reference>
<evidence type="ECO:0000313" key="4">
    <source>
        <dbReference type="Proteomes" id="UP000809349"/>
    </source>
</evidence>
<dbReference type="Pfam" id="PF09990">
    <property type="entry name" value="DUF2231"/>
    <property type="match status" value="1"/>
</dbReference>
<dbReference type="Proteomes" id="UP000809349">
    <property type="component" value="Unassembled WGS sequence"/>
</dbReference>
<dbReference type="InterPro" id="IPR019251">
    <property type="entry name" value="DUF2231_TM"/>
</dbReference>
<name>A0ABS7SJ11_9BURK</name>
<keyword evidence="1" id="KW-1133">Transmembrane helix</keyword>
<feature type="transmembrane region" description="Helical" evidence="1">
    <location>
        <begin position="62"/>
        <end position="85"/>
    </location>
</feature>
<dbReference type="RefSeq" id="WP_223464050.1">
    <property type="nucleotide sequence ID" value="NZ_JAFBIL020000001.1"/>
</dbReference>
<keyword evidence="1" id="KW-0472">Membrane</keyword>
<sequence>MTIKSPLLKPAPDSTHSAFSIAGHPIHAMLVSFPVAFTLGGLATDLAYWWTGDVFWSRVSVWMIGASFIMGSLAGLAGMLDFMIVHKIRRHVASWSHFIAAVMLISLIAANWWSRVNDHEAAVLPWGLFMSGVSALSLSVVGWFGGKLVFHHSIGTDLEET</sequence>
<reference evidence="3 4" key="1">
    <citation type="submission" date="2021-01" db="EMBL/GenBank/DDBJ databases">
        <authorList>
            <person name="Ruan W."/>
            <person name="Khan S.A."/>
            <person name="Jeon C.O."/>
        </authorList>
    </citation>
    <scope>NUCLEOTIDE SEQUENCE [LARGE SCALE GENOMIC DNA]</scope>
    <source>
        <strain evidence="3 4">R798</strain>
    </source>
</reference>
<keyword evidence="4" id="KW-1185">Reference proteome</keyword>
<proteinExistence type="predicted"/>
<evidence type="ECO:0000313" key="3">
    <source>
        <dbReference type="EMBL" id="MBZ2205667.1"/>
    </source>
</evidence>
<gene>
    <name evidence="3" type="ORF">I4X03_000160</name>
</gene>
<dbReference type="EMBL" id="JAFBIL020000001">
    <property type="protein sequence ID" value="MBZ2205667.1"/>
    <property type="molecule type" value="Genomic_DNA"/>
</dbReference>
<organism evidence="3 4">
    <name type="scientific">Massilia soli</name>
    <dbReference type="NCBI Taxonomy" id="2792854"/>
    <lineage>
        <taxon>Bacteria</taxon>
        <taxon>Pseudomonadati</taxon>
        <taxon>Pseudomonadota</taxon>
        <taxon>Betaproteobacteria</taxon>
        <taxon>Burkholderiales</taxon>
        <taxon>Oxalobacteraceae</taxon>
        <taxon>Telluria group</taxon>
        <taxon>Massilia</taxon>
    </lineage>
</organism>
<comment type="caution">
    <text evidence="3">The sequence shown here is derived from an EMBL/GenBank/DDBJ whole genome shotgun (WGS) entry which is preliminary data.</text>
</comment>
<feature type="transmembrane region" description="Helical" evidence="1">
    <location>
        <begin position="28"/>
        <end position="50"/>
    </location>
</feature>
<feature type="transmembrane region" description="Helical" evidence="1">
    <location>
        <begin position="92"/>
        <end position="114"/>
    </location>
</feature>
<evidence type="ECO:0000256" key="1">
    <source>
        <dbReference type="SAM" id="Phobius"/>
    </source>
</evidence>
<feature type="transmembrane region" description="Helical" evidence="1">
    <location>
        <begin position="126"/>
        <end position="145"/>
    </location>
</feature>